<accession>A0A7W9YWH9</accession>
<sequence length="185" mass="20619">MNLSSRRFLVRDRTSLSHARVEAIVGSFSTIADYHRYLRGTYAFRSAYEDAMANFDWPADLPPLDHAPQLLPLLRQDLGDLGLQPPPIDESSLQVSDRETLLGTLYVTEGSSLGARILYRRAQELGLTSEFGARHLFAQSESLARWRQLVKLLDEAPELDLDKLVAASETVFAAVGGAFERLQDA</sequence>
<dbReference type="AlphaFoldDB" id="A0A7W9YWH9"/>
<dbReference type="CDD" id="cd19166">
    <property type="entry name" value="HemeO-bac"/>
    <property type="match status" value="1"/>
</dbReference>
<organism evidence="1 2">
    <name type="scientific">Pseudorhizobium flavum</name>
    <dbReference type="NCBI Taxonomy" id="1335061"/>
    <lineage>
        <taxon>Bacteria</taxon>
        <taxon>Pseudomonadati</taxon>
        <taxon>Pseudomonadota</taxon>
        <taxon>Alphaproteobacteria</taxon>
        <taxon>Hyphomicrobiales</taxon>
        <taxon>Rhizobiaceae</taxon>
        <taxon>Rhizobium/Agrobacterium group</taxon>
        <taxon>Pseudorhizobium</taxon>
    </lineage>
</organism>
<dbReference type="Gene3D" id="1.20.910.10">
    <property type="entry name" value="Heme oxygenase-like"/>
    <property type="match status" value="1"/>
</dbReference>
<name>A0A7W9YWH9_9HYPH</name>
<evidence type="ECO:0000313" key="1">
    <source>
        <dbReference type="EMBL" id="MBB6179542.1"/>
    </source>
</evidence>
<gene>
    <name evidence="1" type="ORF">HNQ75_001496</name>
</gene>
<keyword evidence="2" id="KW-1185">Reference proteome</keyword>
<dbReference type="SUPFAM" id="SSF48613">
    <property type="entry name" value="Heme oxygenase-like"/>
    <property type="match status" value="1"/>
</dbReference>
<dbReference type="InterPro" id="IPR016084">
    <property type="entry name" value="Haem_Oase-like_multi-hlx"/>
</dbReference>
<proteinExistence type="predicted"/>
<comment type="caution">
    <text evidence="1">The sequence shown here is derived from an EMBL/GenBank/DDBJ whole genome shotgun (WGS) entry which is preliminary data.</text>
</comment>
<evidence type="ECO:0000313" key="2">
    <source>
        <dbReference type="Proteomes" id="UP000535501"/>
    </source>
</evidence>
<reference evidence="1 2" key="1">
    <citation type="submission" date="2020-08" db="EMBL/GenBank/DDBJ databases">
        <title>Genomic Encyclopedia of Type Strains, Phase IV (KMG-IV): sequencing the most valuable type-strain genomes for metagenomic binning, comparative biology and taxonomic classification.</title>
        <authorList>
            <person name="Goeker M."/>
        </authorList>
    </citation>
    <scope>NUCLEOTIDE SEQUENCE [LARGE SCALE GENOMIC DNA]</scope>
    <source>
        <strain evidence="1 2">DSM 102134</strain>
    </source>
</reference>
<protein>
    <submittedName>
        <fullName evidence="1">Heme oxygenase</fullName>
    </submittedName>
</protein>
<dbReference type="Proteomes" id="UP000535501">
    <property type="component" value="Unassembled WGS sequence"/>
</dbReference>
<dbReference type="RefSeq" id="WP_139346089.1">
    <property type="nucleotide sequence ID" value="NZ_JACHEJ010000002.1"/>
</dbReference>
<dbReference type="EMBL" id="JACHEJ010000002">
    <property type="protein sequence ID" value="MBB6179542.1"/>
    <property type="molecule type" value="Genomic_DNA"/>
</dbReference>